<dbReference type="InterPro" id="IPR006062">
    <property type="entry name" value="His_biosynth"/>
</dbReference>
<evidence type="ECO:0000313" key="7">
    <source>
        <dbReference type="Proteomes" id="UP000309186"/>
    </source>
</evidence>
<evidence type="ECO:0000256" key="3">
    <source>
        <dbReference type="ARBA" id="ARBA00023102"/>
    </source>
</evidence>
<keyword evidence="2 5" id="KW-0028">Amino-acid biosynthesis</keyword>
<dbReference type="Proteomes" id="UP000309186">
    <property type="component" value="Unassembled WGS sequence"/>
</dbReference>
<dbReference type="InterPro" id="IPR050064">
    <property type="entry name" value="IGPS_HisA/HisF"/>
</dbReference>
<evidence type="ECO:0000256" key="4">
    <source>
        <dbReference type="ARBA" id="ARBA00029440"/>
    </source>
</evidence>
<keyword evidence="3 5" id="KW-0368">Histidine biosynthesis</keyword>
<comment type="similarity">
    <text evidence="1 5">Belongs to the HisA/HisF family.</text>
</comment>
<sequence length="256" mass="28423">MLRTRVIPALLLDGQGLVKTTKFKSPVYVGDASNSCRIYNQMEVDELVLFDIRASSKKVPIQFELIQQIVSECFMPICYGGGVKTLEDFRKLFYMGVEKVSVSSLLFDNPQIVKDAIKIYGAQSIIATLDIKRSRFRKVQQVYLHNGKQRIKKSLEDVIGLLKEIGVGEIIINNIDKEGTWEGFDCDLIRYFADNTEVPVVALGGAGSKDDIKTVVQQGHASAVALGSMAVFQSKGMGVLIKFPKLKELKELLGTK</sequence>
<evidence type="ECO:0000313" key="6">
    <source>
        <dbReference type="EMBL" id="TLX45201.1"/>
    </source>
</evidence>
<accession>A0A5R9PWJ9</accession>
<protein>
    <submittedName>
        <fullName evidence="6">Imidazole glycerol phosphate synthase subunit HisF</fullName>
    </submittedName>
</protein>
<comment type="pathway">
    <text evidence="4">Amino-acid biosynthesis.</text>
</comment>
<evidence type="ECO:0000256" key="5">
    <source>
        <dbReference type="RuleBase" id="RU003657"/>
    </source>
</evidence>
<dbReference type="PANTHER" id="PTHR21235">
    <property type="entry name" value="IMIDAZOLE GLYCEROL PHOSPHATE SYNTHASE SUBUNIT HISF/H IGP SYNTHASE SUBUNIT HISF/H"/>
    <property type="match status" value="1"/>
</dbReference>
<dbReference type="SUPFAM" id="SSF51366">
    <property type="entry name" value="Ribulose-phoshate binding barrel"/>
    <property type="match status" value="1"/>
</dbReference>
<evidence type="ECO:0000256" key="2">
    <source>
        <dbReference type="ARBA" id="ARBA00022605"/>
    </source>
</evidence>
<evidence type="ECO:0000256" key="1">
    <source>
        <dbReference type="ARBA" id="ARBA00009667"/>
    </source>
</evidence>
<organism evidence="6 7">
    <name type="scientific">Pseudoalteromonas phenolica</name>
    <dbReference type="NCBI Taxonomy" id="161398"/>
    <lineage>
        <taxon>Bacteria</taxon>
        <taxon>Pseudomonadati</taxon>
        <taxon>Pseudomonadota</taxon>
        <taxon>Gammaproteobacteria</taxon>
        <taxon>Alteromonadales</taxon>
        <taxon>Pseudoalteromonadaceae</taxon>
        <taxon>Pseudoalteromonas</taxon>
    </lineage>
</organism>
<dbReference type="AlphaFoldDB" id="A0A5R9PWJ9"/>
<dbReference type="Gene3D" id="3.20.20.70">
    <property type="entry name" value="Aldolase class I"/>
    <property type="match status" value="1"/>
</dbReference>
<dbReference type="InterPro" id="IPR011060">
    <property type="entry name" value="RibuloseP-bd_barrel"/>
</dbReference>
<dbReference type="Pfam" id="PF00977">
    <property type="entry name" value="His_biosynth"/>
    <property type="match status" value="1"/>
</dbReference>
<dbReference type="PANTHER" id="PTHR21235:SF2">
    <property type="entry name" value="IMIDAZOLE GLYCEROL PHOSPHATE SYNTHASE HISHF"/>
    <property type="match status" value="1"/>
</dbReference>
<comment type="caution">
    <text evidence="6">The sequence shown here is derived from an EMBL/GenBank/DDBJ whole genome shotgun (WGS) entry which is preliminary data.</text>
</comment>
<reference evidence="6 7" key="1">
    <citation type="submission" date="2018-01" db="EMBL/GenBank/DDBJ databases">
        <title>Co-occurrence of chitin degradation, pigmentation and bioactivity in marine Pseudoalteromonas.</title>
        <authorList>
            <person name="Paulsen S."/>
            <person name="Gram L."/>
            <person name="Machado H."/>
        </authorList>
    </citation>
    <scope>NUCLEOTIDE SEQUENCE [LARGE SCALE GENOMIC DNA]</scope>
    <source>
        <strain evidence="6 7">S3663</strain>
    </source>
</reference>
<dbReference type="RefSeq" id="WP_138484600.1">
    <property type="nucleotide sequence ID" value="NZ_PPSW01000049.1"/>
</dbReference>
<dbReference type="GO" id="GO:0000105">
    <property type="term" value="P:L-histidine biosynthetic process"/>
    <property type="evidence" value="ECO:0007669"/>
    <property type="project" value="UniProtKB-KW"/>
</dbReference>
<dbReference type="OrthoDB" id="9807749at2"/>
<dbReference type="InterPro" id="IPR013785">
    <property type="entry name" value="Aldolase_TIM"/>
</dbReference>
<dbReference type="EMBL" id="PPSW01000049">
    <property type="protein sequence ID" value="TLX45201.1"/>
    <property type="molecule type" value="Genomic_DNA"/>
</dbReference>
<proteinExistence type="inferred from homology"/>
<dbReference type="GO" id="GO:0000107">
    <property type="term" value="F:imidazoleglycerol-phosphate synthase activity"/>
    <property type="evidence" value="ECO:0007669"/>
    <property type="project" value="TreeGrafter"/>
</dbReference>
<name>A0A5R9PWJ9_9GAMM</name>
<gene>
    <name evidence="6" type="ORF">C1E24_20160</name>
</gene>